<evidence type="ECO:0000313" key="2">
    <source>
        <dbReference type="Proteomes" id="UP001652741"/>
    </source>
</evidence>
<dbReference type="RefSeq" id="XP_014005789.1">
    <property type="nucleotide sequence ID" value="XM_014150314.2"/>
</dbReference>
<dbReference type="OrthoDB" id="5877502at2759"/>
<keyword evidence="2" id="KW-1185">Reference proteome</keyword>
<dbReference type="AlphaFoldDB" id="A0A1S3MRM1"/>
<dbReference type="Proteomes" id="UP001652741">
    <property type="component" value="Chromosome ssa02"/>
</dbReference>
<accession>A0A1S3MRM1</accession>
<name>A0A1S3MRM1_SALSA</name>
<evidence type="ECO:0000256" key="1">
    <source>
        <dbReference type="SAM" id="MobiDB-lite"/>
    </source>
</evidence>
<proteinExistence type="predicted"/>
<dbReference type="GO" id="GO:0003725">
    <property type="term" value="F:double-stranded RNA binding"/>
    <property type="evidence" value="ECO:0007669"/>
    <property type="project" value="TreeGrafter"/>
</dbReference>
<dbReference type="GO" id="GO:0071011">
    <property type="term" value="C:precatalytic spliceosome"/>
    <property type="evidence" value="ECO:0007669"/>
    <property type="project" value="TreeGrafter"/>
</dbReference>
<sequence length="418" mass="44752">MQQGNYPRPSYGAPPQKRFRNANGGANNRRKQPNFSADIVFTTKAGNVQTIPTLTKQLKAITGETVIGLQYVWEYRSPSKSVPPHYQCKLCKVSRLQTDMLAHIKGWKHSFRYMKQNHPAKMPFEEDAATKDHEVRKKVKEAAAELEKAEGRGQLKVILKEPSEVQAFAGLRSAIPNMGPPGGMGGPGGMGVPGGMGTRGPKPGGRFAEPLFPGEFPLQGGLLNYPMGGMGGYSDPLSRSTPSTAFQKRDMSFRGYPDNTGGQRLGGSADGFGLGGGRDGGFGQEGLLGESPGSRYLDEFSGGQMGSGSGQGLMGAVPETSSLPSTLLKYLDNFRIENEGDAQIVLKVTQKLTDVLMDYRLRNVSSQGPSMKSGSSLGSTSYSDSPRMSSGSDRFSGGFSGNLSGPSRYSDGPSRYYN</sequence>
<dbReference type="GeneID" id="106574428"/>
<dbReference type="PANTHER" id="PTHR45762">
    <property type="entry name" value="ZINC FINGER RNA-BINDING PROTEIN"/>
    <property type="match status" value="1"/>
</dbReference>
<organism evidence="2 3">
    <name type="scientific">Salmo salar</name>
    <name type="common">Atlantic salmon</name>
    <dbReference type="NCBI Taxonomy" id="8030"/>
    <lineage>
        <taxon>Eukaryota</taxon>
        <taxon>Metazoa</taxon>
        <taxon>Chordata</taxon>
        <taxon>Craniata</taxon>
        <taxon>Vertebrata</taxon>
        <taxon>Euteleostomi</taxon>
        <taxon>Actinopterygii</taxon>
        <taxon>Neopterygii</taxon>
        <taxon>Teleostei</taxon>
        <taxon>Protacanthopterygii</taxon>
        <taxon>Salmoniformes</taxon>
        <taxon>Salmonidae</taxon>
        <taxon>Salmoninae</taxon>
        <taxon>Salmo</taxon>
    </lineage>
</organism>
<evidence type="ECO:0000313" key="3">
    <source>
        <dbReference type="RefSeq" id="XP_014005789.1"/>
    </source>
</evidence>
<gene>
    <name evidence="3" type="primary">LOC106574428</name>
</gene>
<dbReference type="PANTHER" id="PTHR45762:SF14">
    <property type="entry name" value="SI:CH211-197H24.6"/>
    <property type="match status" value="1"/>
</dbReference>
<dbReference type="GO" id="GO:0003727">
    <property type="term" value="F:single-stranded RNA binding"/>
    <property type="evidence" value="ECO:0007669"/>
    <property type="project" value="TreeGrafter"/>
</dbReference>
<dbReference type="KEGG" id="sasa:106574428"/>
<feature type="compositionally biased region" description="Low complexity" evidence="1">
    <location>
        <begin position="365"/>
        <end position="397"/>
    </location>
</feature>
<protein>
    <submittedName>
        <fullName evidence="3">Uncharacterized protein isoform X1</fullName>
    </submittedName>
</protein>
<feature type="region of interest" description="Disordered" evidence="1">
    <location>
        <begin position="1"/>
        <end position="34"/>
    </location>
</feature>
<reference evidence="3" key="1">
    <citation type="submission" date="2025-08" db="UniProtKB">
        <authorList>
            <consortium name="RefSeq"/>
        </authorList>
    </citation>
    <scope>IDENTIFICATION</scope>
</reference>
<feature type="region of interest" description="Disordered" evidence="1">
    <location>
        <begin position="365"/>
        <end position="418"/>
    </location>
</feature>